<geneLocation type="plasmid" evidence="5">
    <name>pts417</name>
</geneLocation>
<protein>
    <submittedName>
        <fullName evidence="4">Uncharacterized protein</fullName>
    </submittedName>
</protein>
<dbReference type="AlphaFoldDB" id="A0A2K8UIG4"/>
<feature type="transmembrane region" description="Helical" evidence="3">
    <location>
        <begin position="706"/>
        <end position="728"/>
    </location>
</feature>
<evidence type="ECO:0000313" key="5">
    <source>
        <dbReference type="Proteomes" id="UP000232638"/>
    </source>
</evidence>
<feature type="region of interest" description="Disordered" evidence="2">
    <location>
        <begin position="477"/>
        <end position="497"/>
    </location>
</feature>
<feature type="compositionally biased region" description="Low complexity" evidence="2">
    <location>
        <begin position="478"/>
        <end position="487"/>
    </location>
</feature>
<keyword evidence="3" id="KW-0812">Transmembrane</keyword>
<gene>
    <name evidence="4" type="ORF">THSYN_30655</name>
</gene>
<dbReference type="RefSeq" id="WP_100922905.1">
    <property type="nucleotide sequence ID" value="NZ_CP020371.1"/>
</dbReference>
<feature type="coiled-coil region" evidence="1">
    <location>
        <begin position="674"/>
        <end position="701"/>
    </location>
</feature>
<name>A0A2K8UIG4_9GAMM</name>
<accession>A0A2K8UIG4</accession>
<evidence type="ECO:0000313" key="4">
    <source>
        <dbReference type="EMBL" id="AUB85269.1"/>
    </source>
</evidence>
<reference evidence="4 5" key="1">
    <citation type="submission" date="2017-03" db="EMBL/GenBank/DDBJ databases">
        <title>Complete genome sequence of Candidatus 'Thiodictyon syntrophicum' sp. nov. strain Cad16T, a photolithoautotroph purple sulfur bacterium isolated from an alpine meromictic lake.</title>
        <authorList>
            <person name="Luedin S.M."/>
            <person name="Pothier J.F."/>
            <person name="Danza F."/>
            <person name="Storelli N."/>
            <person name="Wittwer M."/>
            <person name="Tonolla M."/>
        </authorList>
    </citation>
    <scope>NUCLEOTIDE SEQUENCE [LARGE SCALE GENOMIC DNA]</scope>
    <source>
        <strain evidence="4 5">Cad16T</strain>
        <plasmid evidence="5">Plasmid pts417</plasmid>
    </source>
</reference>
<dbReference type="KEGG" id="tsy:THSYN_30655"/>
<dbReference type="Proteomes" id="UP000232638">
    <property type="component" value="Plasmid pTs417"/>
</dbReference>
<dbReference type="EMBL" id="CP020371">
    <property type="protein sequence ID" value="AUB85269.1"/>
    <property type="molecule type" value="Genomic_DNA"/>
</dbReference>
<keyword evidence="4" id="KW-0614">Plasmid</keyword>
<keyword evidence="5" id="KW-1185">Reference proteome</keyword>
<evidence type="ECO:0000256" key="2">
    <source>
        <dbReference type="SAM" id="MobiDB-lite"/>
    </source>
</evidence>
<sequence>MTWQDFLTTLAGGLERLDARLRAAESARGTGTSPDPANPLPPPVCLANGHQRAGDAQCLIDVGAHWTRADGEYVPVDHRGICLRDKGLARPGSTAPKRPTGVTALALDPPPDLFAQWQRAVGAQAAPEQFFARFTLVVEDASPDSVLGLIVLLARLNGVPADAVPRAWVATVAAWEQGQSRVAEPFAHWPTLLAALGHGYWDSELFRPPPTDGTASGRATRAQEVNAVVGAAWLACLRFTVALLAADSPPTPLIDLSSVCPEAARAAAFLRYEAEQYRHALDHAETLQLRLPMQGPGGRSRIVDACLIEEQALAGAMKVLLRNDRVHPWLGDGFGLIGLYRPALAGSGADMTLSVDPALGVHLPELWRALERLEDNAWGGERPSDQPRIGLAGYPDGRRPDTGAPSPNQPWWDDRGSYTLIAAPGRLPDGSPGSRLDWRQDVLEALWTCYKPSGALRFRCADGVVRPFEACPPALIETAPAAPDGTTPTPPAADRPKYRLALRWPRPPRDPDATGSAAPNEPALLTPTLQRCLIAPIANAGLAPDQRHRLAQLPDPECFDCIALAGGVVLVHPNGVVLFDDWHRTPLDHGAIETAVDQVGRRLALLAQTGAEASALLDRMDQHIRHRRWVSLTAAGNLDRLTGIKVALRRGLDQTANAAADPRLAALRVSLERRWGIGDRLEQLERTIDELERTLRAYAEQRAARLVTFLTVFGFPLVLFAGFFDFALNGMPRDWGALSGWLLGQAAPAAANNGPNWPALALFAGTAVLGMALMALGLALVRRLRGR</sequence>
<organism evidence="4 5">
    <name type="scientific">Candidatus Thiodictyon syntrophicum</name>
    <dbReference type="NCBI Taxonomy" id="1166950"/>
    <lineage>
        <taxon>Bacteria</taxon>
        <taxon>Pseudomonadati</taxon>
        <taxon>Pseudomonadota</taxon>
        <taxon>Gammaproteobacteria</taxon>
        <taxon>Chromatiales</taxon>
        <taxon>Chromatiaceae</taxon>
        <taxon>Thiodictyon</taxon>
    </lineage>
</organism>
<dbReference type="OrthoDB" id="2985618at2"/>
<feature type="region of interest" description="Disordered" evidence="2">
    <location>
        <begin position="377"/>
        <end position="413"/>
    </location>
</feature>
<proteinExistence type="predicted"/>
<evidence type="ECO:0000256" key="1">
    <source>
        <dbReference type="SAM" id="Coils"/>
    </source>
</evidence>
<keyword evidence="3" id="KW-0472">Membrane</keyword>
<keyword evidence="3" id="KW-1133">Transmembrane helix</keyword>
<feature type="transmembrane region" description="Helical" evidence="3">
    <location>
        <begin position="757"/>
        <end position="781"/>
    </location>
</feature>
<evidence type="ECO:0000256" key="3">
    <source>
        <dbReference type="SAM" id="Phobius"/>
    </source>
</evidence>
<keyword evidence="1" id="KW-0175">Coiled coil</keyword>